<protein>
    <submittedName>
        <fullName evidence="1">TIGR03899 family protein</fullName>
    </submittedName>
</protein>
<dbReference type="Proteomes" id="UP000305674">
    <property type="component" value="Unassembled WGS sequence"/>
</dbReference>
<accession>A0A4U1BIX6</accession>
<dbReference type="RefSeq" id="WP_136851051.1">
    <property type="nucleotide sequence ID" value="NZ_SWCI01000001.1"/>
</dbReference>
<proteinExistence type="predicted"/>
<reference evidence="1 2" key="1">
    <citation type="submission" date="2019-04" db="EMBL/GenBank/DDBJ databases">
        <authorList>
            <person name="Hwang J.C."/>
        </authorList>
    </citation>
    <scope>NUCLEOTIDE SEQUENCE [LARGE SCALE GENOMIC DNA]</scope>
    <source>
        <strain evidence="1 2">IMCC35001</strain>
    </source>
</reference>
<dbReference type="AlphaFoldDB" id="A0A4U1BIX6"/>
<name>A0A4U1BIX6_9GAMM</name>
<evidence type="ECO:0000313" key="2">
    <source>
        <dbReference type="Proteomes" id="UP000305674"/>
    </source>
</evidence>
<evidence type="ECO:0000313" key="1">
    <source>
        <dbReference type="EMBL" id="TKB51466.1"/>
    </source>
</evidence>
<dbReference type="Pfam" id="PF10987">
    <property type="entry name" value="DUF2806"/>
    <property type="match status" value="1"/>
</dbReference>
<dbReference type="NCBIfam" id="TIGR03899">
    <property type="entry name" value="TIGR03899 family protein"/>
    <property type="match status" value="1"/>
</dbReference>
<organism evidence="1 2">
    <name type="scientific">Ferrimonas sediminicola</name>
    <dbReference type="NCBI Taxonomy" id="2569538"/>
    <lineage>
        <taxon>Bacteria</taxon>
        <taxon>Pseudomonadati</taxon>
        <taxon>Pseudomonadota</taxon>
        <taxon>Gammaproteobacteria</taxon>
        <taxon>Alteromonadales</taxon>
        <taxon>Ferrimonadaceae</taxon>
        <taxon>Ferrimonas</taxon>
    </lineage>
</organism>
<sequence length="273" mass="30383">MTDKIIAAPPKREGSRTARQQAVTLARRIGLTGNDADTSGALAQRTEVRLKNWQEQRQLNLESVIKQVIGLAGNAVSNKELDPDWQFQFCQLAEQIHHPSMQKLWAQILATELSLPGSFGLRTLETLKGMTQREAMQFARTVTLSCQLNGDPSHKVVTGYRREAGFGGLSSARQESLNLSGQGLPYSAILTLRDLGLLFATELETGPLPPKHPLVIRCQGHNMTFLPKSGRLRLRYYRFTQVGDELARLITEPANEEYCAALTKLLLDDFTPQ</sequence>
<gene>
    <name evidence="1" type="ORF">FCL40_02620</name>
</gene>
<dbReference type="EMBL" id="SWCI01000001">
    <property type="protein sequence ID" value="TKB51466.1"/>
    <property type="molecule type" value="Genomic_DNA"/>
</dbReference>
<keyword evidence="2" id="KW-1185">Reference proteome</keyword>
<comment type="caution">
    <text evidence="1">The sequence shown here is derived from an EMBL/GenBank/DDBJ whole genome shotgun (WGS) entry which is preliminary data.</text>
</comment>
<dbReference type="OrthoDB" id="886161at2"/>
<dbReference type="InterPro" id="IPR021254">
    <property type="entry name" value="DUF2806"/>
</dbReference>